<evidence type="ECO:0000313" key="2">
    <source>
        <dbReference type="EMBL" id="MBM7471321.1"/>
    </source>
</evidence>
<evidence type="ECO:0000256" key="1">
    <source>
        <dbReference type="ARBA" id="ARBA00023115"/>
    </source>
</evidence>
<dbReference type="NCBIfam" id="NF037959">
    <property type="entry name" value="MFS_SpdSyn"/>
    <property type="match status" value="1"/>
</dbReference>
<comment type="caution">
    <text evidence="2">The sequence shown here is derived from an EMBL/GenBank/DDBJ whole genome shotgun (WGS) entry which is preliminary data.</text>
</comment>
<proteinExistence type="predicted"/>
<dbReference type="InterPro" id="IPR029063">
    <property type="entry name" value="SAM-dependent_MTases_sf"/>
</dbReference>
<dbReference type="EMBL" id="JAFBBU010000001">
    <property type="protein sequence ID" value="MBM7471321.1"/>
    <property type="molecule type" value="Genomic_DNA"/>
</dbReference>
<sequence length="268" mass="28186">MTARLSRFLKQSGLLAELVPDTFGAAGFTLRVGGEAQSHVYPTAPDEVLYDYVRRIANAADLVAAARAPIRVLHLGAGALTLARYISATRPGSQQFVIELEPDLVDFVFEHLPLDAQADLTLRIDDARNGLTWAATSAPFDLIVSDVYVGSSTPPHLKTIGFYQELAGLLAPQGIVAVNVADDNGLAAVRAQADAVRRAFSLVAVADPTSLTDQLGEGNAVILASAGQHLLARLPQLQSAGPHPSGLVRPHELANFIGDAVAATDARG</sequence>
<dbReference type="Gene3D" id="3.40.50.150">
    <property type="entry name" value="Vaccinia Virus protein VP39"/>
    <property type="match status" value="1"/>
</dbReference>
<dbReference type="PANTHER" id="PTHR43317:SF1">
    <property type="entry name" value="THERMOSPERMINE SYNTHASE ACAULIS5"/>
    <property type="match status" value="1"/>
</dbReference>
<dbReference type="Proteomes" id="UP000776164">
    <property type="component" value="Unassembled WGS sequence"/>
</dbReference>
<accession>A0ABS2L348</accession>
<keyword evidence="3" id="KW-1185">Reference proteome</keyword>
<evidence type="ECO:0000313" key="3">
    <source>
        <dbReference type="Proteomes" id="UP000776164"/>
    </source>
</evidence>
<protein>
    <submittedName>
        <fullName evidence="2">Spermidine synthase</fullName>
    </submittedName>
</protein>
<dbReference type="CDD" id="cd02440">
    <property type="entry name" value="AdoMet_MTases"/>
    <property type="match status" value="1"/>
</dbReference>
<gene>
    <name evidence="2" type="ORF">JOE66_000955</name>
</gene>
<dbReference type="PANTHER" id="PTHR43317">
    <property type="entry name" value="THERMOSPERMINE SYNTHASE ACAULIS5"/>
    <property type="match status" value="1"/>
</dbReference>
<dbReference type="SUPFAM" id="SSF53335">
    <property type="entry name" value="S-adenosyl-L-methionine-dependent methyltransferases"/>
    <property type="match status" value="1"/>
</dbReference>
<organism evidence="2 3">
    <name type="scientific">Subtercola frigoramans</name>
    <dbReference type="NCBI Taxonomy" id="120298"/>
    <lineage>
        <taxon>Bacteria</taxon>
        <taxon>Bacillati</taxon>
        <taxon>Actinomycetota</taxon>
        <taxon>Actinomycetes</taxon>
        <taxon>Micrococcales</taxon>
        <taxon>Microbacteriaceae</taxon>
        <taxon>Subtercola</taxon>
    </lineage>
</organism>
<keyword evidence="1" id="KW-0620">Polyamine biosynthesis</keyword>
<name>A0ABS2L348_9MICO</name>
<dbReference type="RefSeq" id="WP_205107214.1">
    <property type="nucleotide sequence ID" value="NZ_BAAAHT010000013.1"/>
</dbReference>
<reference evidence="2 3" key="1">
    <citation type="submission" date="2021-01" db="EMBL/GenBank/DDBJ databases">
        <title>Sequencing the genomes of 1000 actinobacteria strains.</title>
        <authorList>
            <person name="Klenk H.-P."/>
        </authorList>
    </citation>
    <scope>NUCLEOTIDE SEQUENCE [LARGE SCALE GENOMIC DNA]</scope>
    <source>
        <strain evidence="2 3">DSM 13057</strain>
    </source>
</reference>